<evidence type="ECO:0000256" key="1">
    <source>
        <dbReference type="SAM" id="Coils"/>
    </source>
</evidence>
<dbReference type="Proteomes" id="UP000582213">
    <property type="component" value="Unassembled WGS sequence"/>
</dbReference>
<dbReference type="GeneID" id="42800807"/>
<dbReference type="Proteomes" id="UP000427373">
    <property type="component" value="Chromosome"/>
</dbReference>
<gene>
    <name evidence="3" type="ORF">D1869_06135</name>
    <name evidence="2" type="ORF">HNQ62_001987</name>
</gene>
<dbReference type="EMBL" id="JACHFY010000012">
    <property type="protein sequence ID" value="MBB5254214.1"/>
    <property type="molecule type" value="Genomic_DNA"/>
</dbReference>
<evidence type="ECO:0000313" key="2">
    <source>
        <dbReference type="EMBL" id="MBB5254214.1"/>
    </source>
</evidence>
<feature type="coiled-coil region" evidence="1">
    <location>
        <begin position="79"/>
        <end position="124"/>
    </location>
</feature>
<dbReference type="EMBL" id="CP045484">
    <property type="protein sequence ID" value="QGR16812.1"/>
    <property type="molecule type" value="Genomic_DNA"/>
</dbReference>
<dbReference type="OrthoDB" id="39455at2157"/>
<keyword evidence="1" id="KW-0175">Coiled coil</keyword>
<dbReference type="KEGG" id="soh:D1869_06135"/>
<sequence length="191" mass="22639">MVSLFKALMMIGFEHVAPRTLQRGNTTIFVYHSIYGLKWVINTQFGSASYYSQKDALHGLVLRLVISKEELEFLASLGIDYAREELENYERTLKKIEAGGTKAIREYLRSLEKREENNTNLKNIEMQFRKQVIYPYLERILVETKSRCPICGRLMIETDEFYNHLRSSRYRKIEHEEFFRKIIEEITNLSP</sequence>
<evidence type="ECO:0000313" key="4">
    <source>
        <dbReference type="Proteomes" id="UP000427373"/>
    </source>
</evidence>
<evidence type="ECO:0000313" key="5">
    <source>
        <dbReference type="Proteomes" id="UP000582213"/>
    </source>
</evidence>
<protein>
    <submittedName>
        <fullName evidence="3">Uncharacterized protein</fullName>
    </submittedName>
</protein>
<reference evidence="3 4" key="1">
    <citation type="submission" date="2019-10" db="EMBL/GenBank/DDBJ databases">
        <title>Genome Sequences from Six Type Strain Members of the Archaeal Family Sulfolobaceae: Acidianus ambivalens, Acidianus infernus, Metallosphaera prunae, Stygiolobus azoricus, Sulfolobus metallicus, and Sulfurisphaera ohwakuensis.</title>
        <authorList>
            <person name="Counts J.A."/>
            <person name="Kelly R.M."/>
        </authorList>
    </citation>
    <scope>NUCLEOTIDE SEQUENCE [LARGE SCALE GENOMIC DNA]</scope>
    <source>
        <strain evidence="3 4">TA-1</strain>
    </source>
</reference>
<dbReference type="RefSeq" id="WP_156014366.1">
    <property type="nucleotide sequence ID" value="NZ_CP045484.1"/>
</dbReference>
<proteinExistence type="predicted"/>
<reference evidence="2 5" key="2">
    <citation type="submission" date="2020-08" db="EMBL/GenBank/DDBJ databases">
        <title>Genomic Encyclopedia of Type Strains, Phase IV (KMG-IV): sequencing the most valuable type-strain genomes for metagenomic binning, comparative biology and taxonomic classification.</title>
        <authorList>
            <person name="Goeker M."/>
        </authorList>
    </citation>
    <scope>NUCLEOTIDE SEQUENCE [LARGE SCALE GENOMIC DNA]</scope>
    <source>
        <strain evidence="2 5">DSM 12421</strain>
    </source>
</reference>
<name>A0A650CG76_SULOH</name>
<keyword evidence="4" id="KW-1185">Reference proteome</keyword>
<organism evidence="3 4">
    <name type="scientific">Sulfurisphaera ohwakuensis</name>
    <dbReference type="NCBI Taxonomy" id="69656"/>
    <lineage>
        <taxon>Archaea</taxon>
        <taxon>Thermoproteota</taxon>
        <taxon>Thermoprotei</taxon>
        <taxon>Sulfolobales</taxon>
        <taxon>Sulfolobaceae</taxon>
        <taxon>Sulfurisphaera</taxon>
    </lineage>
</organism>
<dbReference type="AlphaFoldDB" id="A0A650CG76"/>
<accession>A0A650CG76</accession>
<evidence type="ECO:0000313" key="3">
    <source>
        <dbReference type="EMBL" id="QGR16812.1"/>
    </source>
</evidence>